<proteinExistence type="predicted"/>
<evidence type="ECO:0000313" key="2">
    <source>
        <dbReference type="Proteomes" id="UP000177040"/>
    </source>
</evidence>
<gene>
    <name evidence="1" type="ORF">A2983_02965</name>
</gene>
<dbReference type="EMBL" id="MFQH01000009">
    <property type="protein sequence ID" value="OGH78452.1"/>
    <property type="molecule type" value="Genomic_DNA"/>
</dbReference>
<sequence length="315" mass="35295">MNSASKILVVCHDAGGAEIVSCFVAAQIDPDNFICLIAGPAIPIFKHHGVKVIPIQENQSGEHILDAYPNVKYVLTGSSWSTALELGVISAAKKRNIPTSLFLDHWVNYRERFGFPKPGWEAHLPDELIMGDSYAFEIAKNFFPDKNIRLEPNHYFDYIKERAKVMQDFYSEEAGTILWISEPFSQPINVFGDKAENSVTEYDILSGLLEIINKDNRFLKFKIRLHPSESGEKYRKLMKQKASGLSCTLSTETELLVDIFEANYIIGIESMALVVAMLAGKPVASFVPDVEYICPLPFSGIKKINSEHDLSLFLA</sequence>
<comment type="caution">
    <text evidence="1">The sequence shown here is derived from an EMBL/GenBank/DDBJ whole genome shotgun (WGS) entry which is preliminary data.</text>
</comment>
<reference evidence="1 2" key="1">
    <citation type="journal article" date="2016" name="Nat. Commun.">
        <title>Thousands of microbial genomes shed light on interconnected biogeochemical processes in an aquifer system.</title>
        <authorList>
            <person name="Anantharaman K."/>
            <person name="Brown C.T."/>
            <person name="Hug L.A."/>
            <person name="Sharon I."/>
            <person name="Castelle C.J."/>
            <person name="Probst A.J."/>
            <person name="Thomas B.C."/>
            <person name="Singh A."/>
            <person name="Wilkins M.J."/>
            <person name="Karaoz U."/>
            <person name="Brodie E.L."/>
            <person name="Williams K.H."/>
            <person name="Hubbard S.S."/>
            <person name="Banfield J.F."/>
        </authorList>
    </citation>
    <scope>NUCLEOTIDE SEQUENCE [LARGE SCALE GENOMIC DNA]</scope>
</reference>
<protein>
    <submittedName>
        <fullName evidence="1">Uncharacterized protein</fullName>
    </submittedName>
</protein>
<accession>A0A1F6N3J8</accession>
<evidence type="ECO:0000313" key="1">
    <source>
        <dbReference type="EMBL" id="OGH78452.1"/>
    </source>
</evidence>
<dbReference type="AlphaFoldDB" id="A0A1F6N3J8"/>
<name>A0A1F6N3J8_9BACT</name>
<organism evidence="1 2">
    <name type="scientific">Candidatus Magasanikbacteria bacterium RIFCSPLOWO2_01_FULL_40_15</name>
    <dbReference type="NCBI Taxonomy" id="1798686"/>
    <lineage>
        <taxon>Bacteria</taxon>
        <taxon>Candidatus Magasanikiibacteriota</taxon>
    </lineage>
</organism>
<dbReference type="Proteomes" id="UP000177040">
    <property type="component" value="Unassembled WGS sequence"/>
</dbReference>